<dbReference type="Gene3D" id="3.40.50.2300">
    <property type="match status" value="1"/>
</dbReference>
<dbReference type="InterPro" id="IPR058245">
    <property type="entry name" value="NreC/VraR/RcsB-like_REC"/>
</dbReference>
<dbReference type="PANTHER" id="PTHR43214:SF24">
    <property type="entry name" value="TRANSCRIPTIONAL REGULATORY PROTEIN NARL-RELATED"/>
    <property type="match status" value="1"/>
</dbReference>
<keyword evidence="3" id="KW-0238">DNA-binding</keyword>
<accession>A0ABS9KAV3</accession>
<dbReference type="SMART" id="SM00448">
    <property type="entry name" value="REC"/>
    <property type="match status" value="1"/>
</dbReference>
<feature type="modified residue" description="4-aspartylphosphate" evidence="5">
    <location>
        <position position="63"/>
    </location>
</feature>
<dbReference type="PRINTS" id="PR00038">
    <property type="entry name" value="HTHLUXR"/>
</dbReference>
<dbReference type="InterPro" id="IPR039420">
    <property type="entry name" value="WalR-like"/>
</dbReference>
<evidence type="ECO:0000259" key="6">
    <source>
        <dbReference type="PROSITE" id="PS50043"/>
    </source>
</evidence>
<comment type="caution">
    <text evidence="8">The sequence shown here is derived from an EMBL/GenBank/DDBJ whole genome shotgun (WGS) entry which is preliminary data.</text>
</comment>
<evidence type="ECO:0000313" key="9">
    <source>
        <dbReference type="Proteomes" id="UP001165366"/>
    </source>
</evidence>
<name>A0ABS9KAV3_9BACT</name>
<keyword evidence="9" id="KW-1185">Reference proteome</keyword>
<evidence type="ECO:0000256" key="5">
    <source>
        <dbReference type="PROSITE-ProRule" id="PRU00169"/>
    </source>
</evidence>
<feature type="domain" description="Response regulatory" evidence="7">
    <location>
        <begin position="12"/>
        <end position="128"/>
    </location>
</feature>
<proteinExistence type="predicted"/>
<evidence type="ECO:0000256" key="2">
    <source>
        <dbReference type="ARBA" id="ARBA00023015"/>
    </source>
</evidence>
<dbReference type="SUPFAM" id="SSF46894">
    <property type="entry name" value="C-terminal effector domain of the bipartite response regulators"/>
    <property type="match status" value="1"/>
</dbReference>
<organism evidence="8 9">
    <name type="scientific">Rhodohalobacter sulfatireducens</name>
    <dbReference type="NCBI Taxonomy" id="2911366"/>
    <lineage>
        <taxon>Bacteria</taxon>
        <taxon>Pseudomonadati</taxon>
        <taxon>Balneolota</taxon>
        <taxon>Balneolia</taxon>
        <taxon>Balneolales</taxon>
        <taxon>Balneolaceae</taxon>
        <taxon>Rhodohalobacter</taxon>
    </lineage>
</organism>
<dbReference type="EMBL" id="JAKLWS010000004">
    <property type="protein sequence ID" value="MCG2587982.1"/>
    <property type="molecule type" value="Genomic_DNA"/>
</dbReference>
<dbReference type="PROSITE" id="PS50110">
    <property type="entry name" value="RESPONSE_REGULATORY"/>
    <property type="match status" value="1"/>
</dbReference>
<evidence type="ECO:0000313" key="8">
    <source>
        <dbReference type="EMBL" id="MCG2587982.1"/>
    </source>
</evidence>
<dbReference type="Pfam" id="PF00072">
    <property type="entry name" value="Response_reg"/>
    <property type="match status" value="1"/>
</dbReference>
<reference evidence="8" key="1">
    <citation type="submission" date="2022-01" db="EMBL/GenBank/DDBJ databases">
        <authorList>
            <person name="Wang Y."/>
        </authorList>
    </citation>
    <scope>NUCLEOTIDE SEQUENCE</scope>
    <source>
        <strain evidence="8">WB101</strain>
    </source>
</reference>
<evidence type="ECO:0000256" key="1">
    <source>
        <dbReference type="ARBA" id="ARBA00022553"/>
    </source>
</evidence>
<evidence type="ECO:0000259" key="7">
    <source>
        <dbReference type="PROSITE" id="PS50110"/>
    </source>
</evidence>
<evidence type="ECO:0000256" key="3">
    <source>
        <dbReference type="ARBA" id="ARBA00023125"/>
    </source>
</evidence>
<dbReference type="InterPro" id="IPR016032">
    <property type="entry name" value="Sig_transdc_resp-reg_C-effctor"/>
</dbReference>
<dbReference type="PROSITE" id="PS50043">
    <property type="entry name" value="HTH_LUXR_2"/>
    <property type="match status" value="1"/>
</dbReference>
<reference evidence="8" key="2">
    <citation type="submission" date="2024-05" db="EMBL/GenBank/DDBJ databases">
        <title>Rhodohalobacter halophilus gen. nov., sp. nov., a moderately halophilic member of the family Balneolaceae.</title>
        <authorList>
            <person name="Xia J."/>
        </authorList>
    </citation>
    <scope>NUCLEOTIDE SEQUENCE</scope>
    <source>
        <strain evidence="8">WB101</strain>
    </source>
</reference>
<dbReference type="InterPro" id="IPR000792">
    <property type="entry name" value="Tscrpt_reg_LuxR_C"/>
</dbReference>
<dbReference type="InterPro" id="IPR011006">
    <property type="entry name" value="CheY-like_superfamily"/>
</dbReference>
<evidence type="ECO:0000256" key="4">
    <source>
        <dbReference type="ARBA" id="ARBA00023163"/>
    </source>
</evidence>
<feature type="domain" description="HTH luxR-type" evidence="6">
    <location>
        <begin position="151"/>
        <end position="216"/>
    </location>
</feature>
<keyword evidence="4" id="KW-0804">Transcription</keyword>
<dbReference type="Pfam" id="PF00196">
    <property type="entry name" value="GerE"/>
    <property type="match status" value="1"/>
</dbReference>
<dbReference type="CDD" id="cd17535">
    <property type="entry name" value="REC_NarL-like"/>
    <property type="match status" value="1"/>
</dbReference>
<sequence length="223" mass="24846">MEENGQESELIRVVIVEDNQYIREGWETILDSDSQIVVKSVFRDCESALESDDIEWCDIILLDIQLPGIMGTEGVEKFLEINPSLSIIMISVMEDSQHIFEALQNGAIGYLIKKVGPDELIQAVKDAYEGGSPMSPIIARKVIASMQTQPKKKEKLDLTDREQEVLRLLAEGNSYSAIAEEIYLSVDGVGYHIRNIYRKLQVNSKAEAVAKGLANGLIKMAES</sequence>
<dbReference type="RefSeq" id="WP_237852826.1">
    <property type="nucleotide sequence ID" value="NZ_JAKLWS010000004.1"/>
</dbReference>
<keyword evidence="2" id="KW-0805">Transcription regulation</keyword>
<dbReference type="PANTHER" id="PTHR43214">
    <property type="entry name" value="TWO-COMPONENT RESPONSE REGULATOR"/>
    <property type="match status" value="1"/>
</dbReference>
<dbReference type="SUPFAM" id="SSF52172">
    <property type="entry name" value="CheY-like"/>
    <property type="match status" value="1"/>
</dbReference>
<dbReference type="CDD" id="cd06170">
    <property type="entry name" value="LuxR_C_like"/>
    <property type="match status" value="1"/>
</dbReference>
<protein>
    <submittedName>
        <fullName evidence="8">Response regulator transcription factor</fullName>
    </submittedName>
</protein>
<gene>
    <name evidence="8" type="ORF">L6773_05365</name>
</gene>
<keyword evidence="1 5" id="KW-0597">Phosphoprotein</keyword>
<dbReference type="SMART" id="SM00421">
    <property type="entry name" value="HTH_LUXR"/>
    <property type="match status" value="1"/>
</dbReference>
<dbReference type="InterPro" id="IPR001789">
    <property type="entry name" value="Sig_transdc_resp-reg_receiver"/>
</dbReference>
<dbReference type="Proteomes" id="UP001165366">
    <property type="component" value="Unassembled WGS sequence"/>
</dbReference>